<dbReference type="PANTHER" id="PTHR40640">
    <property type="entry name" value="ANCHORED GLYCOPROTEIN, PUTATIVE (AFU_ORTHOLOGUE AFUA_8G04860)-RELATED"/>
    <property type="match status" value="1"/>
</dbReference>
<evidence type="ECO:0000313" key="2">
    <source>
        <dbReference type="Proteomes" id="UP001150941"/>
    </source>
</evidence>
<dbReference type="OrthoDB" id="4991875at2759"/>
<evidence type="ECO:0000313" key="1">
    <source>
        <dbReference type="EMBL" id="KAJ5239469.1"/>
    </source>
</evidence>
<keyword evidence="2" id="KW-1185">Reference proteome</keyword>
<dbReference type="Proteomes" id="UP001150941">
    <property type="component" value="Unassembled WGS sequence"/>
</dbReference>
<accession>A0A9W9TU00</accession>
<dbReference type="PANTHER" id="PTHR40640:SF1">
    <property type="entry name" value="ANCHORED GLYCOPROTEIN, PUTATIVE (AFU_ORTHOLOGUE AFUA_8G04860)-RELATED"/>
    <property type="match status" value="1"/>
</dbReference>
<reference evidence="1" key="2">
    <citation type="journal article" date="2023" name="IMA Fungus">
        <title>Comparative genomic study of the Penicillium genus elucidates a diverse pangenome and 15 lateral gene transfer events.</title>
        <authorList>
            <person name="Petersen C."/>
            <person name="Sorensen T."/>
            <person name="Nielsen M.R."/>
            <person name="Sondergaard T.E."/>
            <person name="Sorensen J.L."/>
            <person name="Fitzpatrick D.A."/>
            <person name="Frisvad J.C."/>
            <person name="Nielsen K.L."/>
        </authorList>
    </citation>
    <scope>NUCLEOTIDE SEQUENCE</scope>
    <source>
        <strain evidence="1">IBT 19713</strain>
    </source>
</reference>
<name>A0A9W9TU00_9EURO</name>
<protein>
    <submittedName>
        <fullName evidence="1">Uncharacterized protein</fullName>
    </submittedName>
</protein>
<comment type="caution">
    <text evidence="1">The sequence shown here is derived from an EMBL/GenBank/DDBJ whole genome shotgun (WGS) entry which is preliminary data.</text>
</comment>
<dbReference type="RefSeq" id="XP_058332388.1">
    <property type="nucleotide sequence ID" value="XM_058473385.1"/>
</dbReference>
<reference evidence="1" key="1">
    <citation type="submission" date="2022-11" db="EMBL/GenBank/DDBJ databases">
        <authorList>
            <person name="Petersen C."/>
        </authorList>
    </citation>
    <scope>NUCLEOTIDE SEQUENCE</scope>
    <source>
        <strain evidence="1">IBT 19713</strain>
    </source>
</reference>
<gene>
    <name evidence="1" type="ORF">N7468_004088</name>
</gene>
<organism evidence="1 2">
    <name type="scientific">Penicillium chermesinum</name>
    <dbReference type="NCBI Taxonomy" id="63820"/>
    <lineage>
        <taxon>Eukaryota</taxon>
        <taxon>Fungi</taxon>
        <taxon>Dikarya</taxon>
        <taxon>Ascomycota</taxon>
        <taxon>Pezizomycotina</taxon>
        <taxon>Eurotiomycetes</taxon>
        <taxon>Eurotiomycetidae</taxon>
        <taxon>Eurotiales</taxon>
        <taxon>Aspergillaceae</taxon>
        <taxon>Penicillium</taxon>
    </lineage>
</organism>
<dbReference type="GeneID" id="83200688"/>
<sequence>MLFSALASIGATFLGVVLFLTGSLTGCLDSIGFGQSKSVVTLLLPGFHGRQLEAGLIGSVGETATYMVTCPTSRSTPCGIPGKGLEVTAAPTAASIVNVDESGYTATVSCQVAGTTSASCRAAHGTVEVQGTLAPKDLNWMSVTITGSYTPTPTPSNKPPALHVQGV</sequence>
<dbReference type="EMBL" id="JAPQKS010000003">
    <property type="protein sequence ID" value="KAJ5239469.1"/>
    <property type="molecule type" value="Genomic_DNA"/>
</dbReference>
<dbReference type="AlphaFoldDB" id="A0A9W9TU00"/>
<proteinExistence type="predicted"/>